<evidence type="ECO:0000313" key="2">
    <source>
        <dbReference type="Proteomes" id="UP000187651"/>
    </source>
</evidence>
<gene>
    <name evidence="1" type="ORF">SAMN05216544_2219</name>
</gene>
<protein>
    <submittedName>
        <fullName evidence="1">Uncharacterized protein</fullName>
    </submittedName>
</protein>
<name>A0A1G9ZQN3_9FIRM</name>
<dbReference type="OrthoDB" id="2887825at2"/>
<dbReference type="EMBL" id="FNHZ01000009">
    <property type="protein sequence ID" value="SDN23679.1"/>
    <property type="molecule type" value="Genomic_DNA"/>
</dbReference>
<dbReference type="RefSeq" id="WP_074522187.1">
    <property type="nucleotide sequence ID" value="NZ_FNHZ01000009.1"/>
</dbReference>
<dbReference type="Proteomes" id="UP000187651">
    <property type="component" value="Unassembled WGS sequence"/>
</dbReference>
<keyword evidence="2" id="KW-1185">Reference proteome</keyword>
<organism evidence="1 2">
    <name type="scientific">Lachnospira pectinoschiza</name>
    <dbReference type="NCBI Taxonomy" id="28052"/>
    <lineage>
        <taxon>Bacteria</taxon>
        <taxon>Bacillati</taxon>
        <taxon>Bacillota</taxon>
        <taxon>Clostridia</taxon>
        <taxon>Lachnospirales</taxon>
        <taxon>Lachnospiraceae</taxon>
        <taxon>Lachnospira</taxon>
    </lineage>
</organism>
<proteinExistence type="predicted"/>
<reference evidence="2" key="1">
    <citation type="submission" date="2016-10" db="EMBL/GenBank/DDBJ databases">
        <authorList>
            <person name="Varghese N."/>
            <person name="Submissions S."/>
        </authorList>
    </citation>
    <scope>NUCLEOTIDE SEQUENCE [LARGE SCALE GENOMIC DNA]</scope>
    <source>
        <strain evidence="2">M83</strain>
    </source>
</reference>
<sequence>MLAYIEDKYHKDFVFYKYYADSTGFISPSMEVYPAGDKEQIVTIKLEEESYTDNYLEMLSTREYEEAISTYIRENFPKTDFQVFSSVNSLEEGDGDILMRAQATSYVLMVNPFQSQEEALKAATGLIDYLKEKNGNKAVGIYYYMQTREQYEKNYISSATDSFKDLIYEYRISSNNNAVRLEKD</sequence>
<accession>A0A1G9ZQN3</accession>
<dbReference type="AlphaFoldDB" id="A0A1G9ZQN3"/>
<evidence type="ECO:0000313" key="1">
    <source>
        <dbReference type="EMBL" id="SDN23679.1"/>
    </source>
</evidence>